<name>A0ABN9YQJ1_9LACO</name>
<dbReference type="EC" id="6.3.2.17" evidence="9"/>
<sequence length="407" mass="44326">MTIDEVLAAIHSRPKVGKKDSQERMTALLSALGHPEKDIGPAIHVTGTNGKGSVANMLSAIGIADGLRVGLFTSPFIVRFNDRFQINGQDISNDALVAVYERVQVALRQVESESDDQLRPTEFEVVTAMMFCYFAEADLDLAIIEVGIGGLYDSTNFLTTTAVAVITSVALDHQKLLGNTVEAIAYQKAGIIRSDRPTVVGLDMNPVAKTVIEKCCQRESSPLIVAQSVPFKTALAGDYQRGNTNIAVAAYRAFRPNVTDEVLGTGLMHAKLPGRFEEVMPGVFLDGAHNPAGLEALQRSIDARFDQPVMLVIGALADKSLGNFLNQIVEKRRLDVRLFNYQGIPGRPGMTCTDYDEKVFGPPLASVDEVIQLAKEKGEPVFFTGSLYFVADVRRQICQKKKYSAQS</sequence>
<evidence type="ECO:0000256" key="6">
    <source>
        <dbReference type="ARBA" id="ARBA00022842"/>
    </source>
</evidence>
<keyword evidence="6" id="KW-0460">Magnesium</keyword>
<accession>A0ABN9YQJ1</accession>
<evidence type="ECO:0000256" key="7">
    <source>
        <dbReference type="PIRNR" id="PIRNR001563"/>
    </source>
</evidence>
<proteinExistence type="inferred from homology"/>
<dbReference type="RefSeq" id="WP_187753765.1">
    <property type="nucleotide sequence ID" value="NZ_CAUZLR010000004.1"/>
</dbReference>
<dbReference type="SUPFAM" id="SSF53623">
    <property type="entry name" value="MurD-like peptide ligases, catalytic domain"/>
    <property type="match status" value="1"/>
</dbReference>
<comment type="similarity">
    <text evidence="1 7">Belongs to the folylpolyglutamate synthase family.</text>
</comment>
<organism evidence="9 10">
    <name type="scientific">Fructobacillus fructosus</name>
    <dbReference type="NCBI Taxonomy" id="1631"/>
    <lineage>
        <taxon>Bacteria</taxon>
        <taxon>Bacillati</taxon>
        <taxon>Bacillota</taxon>
        <taxon>Bacilli</taxon>
        <taxon>Lactobacillales</taxon>
        <taxon>Lactobacillaceae</taxon>
        <taxon>Fructobacillus</taxon>
    </lineage>
</organism>
<keyword evidence="2 7" id="KW-0436">Ligase</keyword>
<dbReference type="InterPro" id="IPR001645">
    <property type="entry name" value="Folylpolyglutamate_synth"/>
</dbReference>
<evidence type="ECO:0000259" key="8">
    <source>
        <dbReference type="Pfam" id="PF08245"/>
    </source>
</evidence>
<dbReference type="PANTHER" id="PTHR11136">
    <property type="entry name" value="FOLYLPOLYGLUTAMATE SYNTHASE-RELATED"/>
    <property type="match status" value="1"/>
</dbReference>
<dbReference type="PIRSF" id="PIRSF001563">
    <property type="entry name" value="Folylpolyglu_synth"/>
    <property type="match status" value="1"/>
</dbReference>
<keyword evidence="5 7" id="KW-0067">ATP-binding</keyword>
<dbReference type="Pfam" id="PF08245">
    <property type="entry name" value="Mur_ligase_M"/>
    <property type="match status" value="1"/>
</dbReference>
<dbReference type="Gene3D" id="3.90.190.20">
    <property type="entry name" value="Mur ligase, C-terminal domain"/>
    <property type="match status" value="1"/>
</dbReference>
<evidence type="ECO:0000256" key="4">
    <source>
        <dbReference type="ARBA" id="ARBA00022741"/>
    </source>
</evidence>
<protein>
    <submittedName>
        <fullName evidence="9">Folylpolyglutamate synthase/Dihydropteroate synthase (FolC)</fullName>
        <ecNumber evidence="9">6.3.2.12</ecNumber>
        <ecNumber evidence="9">6.3.2.17</ecNumber>
    </submittedName>
</protein>
<evidence type="ECO:0000256" key="1">
    <source>
        <dbReference type="ARBA" id="ARBA00008276"/>
    </source>
</evidence>
<dbReference type="InterPro" id="IPR036615">
    <property type="entry name" value="Mur_ligase_C_dom_sf"/>
</dbReference>
<dbReference type="InterPro" id="IPR036565">
    <property type="entry name" value="Mur-like_cat_sf"/>
</dbReference>
<dbReference type="EC" id="6.3.2.12" evidence="9"/>
<reference evidence="9 10" key="1">
    <citation type="submission" date="2023-10" db="EMBL/GenBank/DDBJ databases">
        <authorList>
            <person name="Botero Cardona J."/>
        </authorList>
    </citation>
    <scope>NUCLEOTIDE SEQUENCE [LARGE SCALE GENOMIC DNA]</scope>
    <source>
        <strain evidence="9 10">R-54839</strain>
    </source>
</reference>
<keyword evidence="10" id="KW-1185">Reference proteome</keyword>
<keyword evidence="3" id="KW-0479">Metal-binding</keyword>
<dbReference type="PANTHER" id="PTHR11136:SF0">
    <property type="entry name" value="DIHYDROFOLATE SYNTHETASE-RELATED"/>
    <property type="match status" value="1"/>
</dbReference>
<evidence type="ECO:0000313" key="10">
    <source>
        <dbReference type="Proteomes" id="UP001314261"/>
    </source>
</evidence>
<dbReference type="NCBIfam" id="TIGR01499">
    <property type="entry name" value="folC"/>
    <property type="match status" value="1"/>
</dbReference>
<dbReference type="Gene3D" id="3.40.1190.10">
    <property type="entry name" value="Mur-like, catalytic domain"/>
    <property type="match status" value="1"/>
</dbReference>
<dbReference type="GO" id="GO:0004326">
    <property type="term" value="F:tetrahydrofolylpolyglutamate synthase activity"/>
    <property type="evidence" value="ECO:0007669"/>
    <property type="project" value="UniProtKB-EC"/>
</dbReference>
<dbReference type="Proteomes" id="UP001314261">
    <property type="component" value="Unassembled WGS sequence"/>
</dbReference>
<comment type="caution">
    <text evidence="9">The sequence shown here is derived from an EMBL/GenBank/DDBJ whole genome shotgun (WGS) entry which is preliminary data.</text>
</comment>
<evidence type="ECO:0000313" key="9">
    <source>
        <dbReference type="EMBL" id="CAK1238606.1"/>
    </source>
</evidence>
<dbReference type="InterPro" id="IPR013221">
    <property type="entry name" value="Mur_ligase_cen"/>
</dbReference>
<evidence type="ECO:0000256" key="5">
    <source>
        <dbReference type="ARBA" id="ARBA00022840"/>
    </source>
</evidence>
<evidence type="ECO:0000256" key="2">
    <source>
        <dbReference type="ARBA" id="ARBA00022598"/>
    </source>
</evidence>
<feature type="domain" description="Mur ligase central" evidence="8">
    <location>
        <begin position="45"/>
        <end position="211"/>
    </location>
</feature>
<dbReference type="SUPFAM" id="SSF53244">
    <property type="entry name" value="MurD-like peptide ligases, peptide-binding domain"/>
    <property type="match status" value="1"/>
</dbReference>
<evidence type="ECO:0000256" key="3">
    <source>
        <dbReference type="ARBA" id="ARBA00022723"/>
    </source>
</evidence>
<dbReference type="EMBL" id="CAUZLR010000004">
    <property type="protein sequence ID" value="CAK1238606.1"/>
    <property type="molecule type" value="Genomic_DNA"/>
</dbReference>
<gene>
    <name evidence="9" type="ORF">R54839_PPFHFPJH_00786</name>
</gene>
<keyword evidence="4 7" id="KW-0547">Nucleotide-binding</keyword>
<dbReference type="GO" id="GO:0008841">
    <property type="term" value="F:dihydrofolate synthase activity"/>
    <property type="evidence" value="ECO:0007669"/>
    <property type="project" value="UniProtKB-EC"/>
</dbReference>